<dbReference type="EnsemblPlants" id="MELO3C031058.2.1">
    <property type="protein sequence ID" value="MELO3C031058.2.1"/>
    <property type="gene ID" value="MELO3C031058.2"/>
</dbReference>
<proteinExistence type="predicted"/>
<evidence type="ECO:0000313" key="1">
    <source>
        <dbReference type="EnsemblPlants" id="MELO3C031058.2.1"/>
    </source>
</evidence>
<sequence>MPRKLVESERPAPKDPLKRNKRQIATVKWGSKAEFRSTCSHVELLLKLYGGSWSVRKIPWQKRYLEFDEYLSGCQLGVRERVDWQLSENLGLMDGKMVPQMQAVAIWILWATWLECKIACIGRWCWRV</sequence>
<organism evidence="1">
    <name type="scientific">Cucumis melo</name>
    <name type="common">Muskmelon</name>
    <dbReference type="NCBI Taxonomy" id="3656"/>
    <lineage>
        <taxon>Eukaryota</taxon>
        <taxon>Viridiplantae</taxon>
        <taxon>Streptophyta</taxon>
        <taxon>Embryophyta</taxon>
        <taxon>Tracheophyta</taxon>
        <taxon>Spermatophyta</taxon>
        <taxon>Magnoliopsida</taxon>
        <taxon>eudicotyledons</taxon>
        <taxon>Gunneridae</taxon>
        <taxon>Pentapetalae</taxon>
        <taxon>rosids</taxon>
        <taxon>fabids</taxon>
        <taxon>Cucurbitales</taxon>
        <taxon>Cucurbitaceae</taxon>
        <taxon>Benincaseae</taxon>
        <taxon>Cucumis</taxon>
    </lineage>
</organism>
<name>A0A9I9EAY5_CUCME</name>
<protein>
    <submittedName>
        <fullName evidence="1">Uncharacterized protein</fullName>
    </submittedName>
</protein>
<dbReference type="Gramene" id="MELO3C031058.2.1">
    <property type="protein sequence ID" value="MELO3C031058.2.1"/>
    <property type="gene ID" value="MELO3C031058.2"/>
</dbReference>
<reference evidence="1" key="1">
    <citation type="submission" date="2023-03" db="UniProtKB">
        <authorList>
            <consortium name="EnsemblPlants"/>
        </authorList>
    </citation>
    <scope>IDENTIFICATION</scope>
</reference>
<accession>A0A9I9EAY5</accession>
<dbReference type="AlphaFoldDB" id="A0A9I9EAY5"/>